<keyword evidence="2" id="KW-1185">Reference proteome</keyword>
<dbReference type="EMBL" id="JAAOZC010000002">
    <property type="protein sequence ID" value="NIJ07512.1"/>
    <property type="molecule type" value="Genomic_DNA"/>
</dbReference>
<evidence type="ECO:0000313" key="1">
    <source>
        <dbReference type="EMBL" id="NIJ07512.1"/>
    </source>
</evidence>
<protein>
    <submittedName>
        <fullName evidence="1">Antitoxin (DNA-binding transcriptional repressor) of toxin-antitoxin stability system</fullName>
    </submittedName>
</protein>
<name>A0ABX0TSY9_9SPHN</name>
<gene>
    <name evidence="1" type="ORF">FHS31_001108</name>
</gene>
<reference evidence="1 2" key="1">
    <citation type="submission" date="2020-03" db="EMBL/GenBank/DDBJ databases">
        <title>Genomic Encyclopedia of Type Strains, Phase III (KMG-III): the genomes of soil and plant-associated and newly described type strains.</title>
        <authorList>
            <person name="Whitman W."/>
        </authorList>
    </citation>
    <scope>NUCLEOTIDE SEQUENCE [LARGE SCALE GENOMIC DNA]</scope>
    <source>
        <strain evidence="1 2">CECT 8804</strain>
    </source>
</reference>
<proteinExistence type="predicted"/>
<dbReference type="Proteomes" id="UP000727456">
    <property type="component" value="Unassembled WGS sequence"/>
</dbReference>
<dbReference type="RefSeq" id="WP_167072369.1">
    <property type="nucleotide sequence ID" value="NZ_JAAOZC010000002.1"/>
</dbReference>
<accession>A0ABX0TSY9</accession>
<evidence type="ECO:0000313" key="2">
    <source>
        <dbReference type="Proteomes" id="UP000727456"/>
    </source>
</evidence>
<organism evidence="1 2">
    <name type="scientific">Sphingomonas vulcanisoli</name>
    <dbReference type="NCBI Taxonomy" id="1658060"/>
    <lineage>
        <taxon>Bacteria</taxon>
        <taxon>Pseudomonadati</taxon>
        <taxon>Pseudomonadota</taxon>
        <taxon>Alphaproteobacteria</taxon>
        <taxon>Sphingomonadales</taxon>
        <taxon>Sphingomonadaceae</taxon>
        <taxon>Sphingomonas</taxon>
    </lineage>
</organism>
<sequence length="94" mass="10393">MAEADPSKTFAVDGAGDELSSLLDSARGGDITLTKNGRPIGRLVRFPDPPKGPRKPGRWKDLLGTISDEDLFAPAYTDEELDRFYNEDIDPTRR</sequence>
<dbReference type="NCBIfam" id="TIGR01552">
    <property type="entry name" value="phd_fam"/>
    <property type="match status" value="1"/>
</dbReference>
<comment type="caution">
    <text evidence="1">The sequence shown here is derived from an EMBL/GenBank/DDBJ whole genome shotgun (WGS) entry which is preliminary data.</text>
</comment>